<dbReference type="SUPFAM" id="SSF55486">
    <property type="entry name" value="Metalloproteases ('zincins'), catalytic domain"/>
    <property type="match status" value="1"/>
</dbReference>
<dbReference type="Proteomes" id="UP000070133">
    <property type="component" value="Unassembled WGS sequence"/>
</dbReference>
<evidence type="ECO:0000313" key="10">
    <source>
        <dbReference type="EMBL" id="KXT02337.1"/>
    </source>
</evidence>
<dbReference type="InterPro" id="IPR008754">
    <property type="entry name" value="Peptidase_M43"/>
</dbReference>
<keyword evidence="5" id="KW-0378">Hydrolase</keyword>
<dbReference type="Pfam" id="PF05572">
    <property type="entry name" value="Peptidase_M43"/>
    <property type="match status" value="1"/>
</dbReference>
<proteinExistence type="inferred from homology"/>
<evidence type="ECO:0000256" key="7">
    <source>
        <dbReference type="ARBA" id="ARBA00023049"/>
    </source>
</evidence>
<comment type="similarity">
    <text evidence="1">Belongs to the peptidase M43B family.</text>
</comment>
<keyword evidence="11" id="KW-1185">Reference proteome</keyword>
<evidence type="ECO:0000259" key="9">
    <source>
        <dbReference type="Pfam" id="PF05572"/>
    </source>
</evidence>
<dbReference type="GO" id="GO:0006508">
    <property type="term" value="P:proteolysis"/>
    <property type="evidence" value="ECO:0007669"/>
    <property type="project" value="UniProtKB-KW"/>
</dbReference>
<evidence type="ECO:0000256" key="8">
    <source>
        <dbReference type="ARBA" id="ARBA00023157"/>
    </source>
</evidence>
<sequence length="324" mass="34620">MSSVIRLSASGNLVGRKLDPSTSLLCVDSRIMKLSLAILFPFATIVTSQRTRCGTRKPPQSQLDQLNVTTASTANARLAKPNVATYVHVVTSQAKQGLYSQAMINQQIQVMNSDYSSMGISFTLKGTDFTTNDAWAAASPSGLTLSLPIDSESAEEKALKQALRKGTYSTLNLYFLSDLGDDTLGFCYYPVPNPSANDRTLDGCLNLADSLPGGSAAPYNLGKTASHETGHWLGLYHVFETTLAITIPSVPCAAVGAGDYVSDTPAQLTPTLGCPASKDSCPRLPGLDSIHNYMDYSTDICMNQFTAGQGARARAIFQALRARK</sequence>
<dbReference type="PANTHER" id="PTHR47466:SF1">
    <property type="entry name" value="METALLOPROTEASE MEP1 (AFU_ORTHOLOGUE AFUA_1G07730)-RELATED"/>
    <property type="match status" value="1"/>
</dbReference>
<dbReference type="EMBL" id="LFZN01000043">
    <property type="protein sequence ID" value="KXT02337.1"/>
    <property type="molecule type" value="Genomic_DNA"/>
</dbReference>
<dbReference type="CDD" id="cd04275">
    <property type="entry name" value="ZnMc_pappalysin_like"/>
    <property type="match status" value="1"/>
</dbReference>
<dbReference type="GO" id="GO:0008237">
    <property type="term" value="F:metallopeptidase activity"/>
    <property type="evidence" value="ECO:0007669"/>
    <property type="project" value="UniProtKB-KW"/>
</dbReference>
<reference evidence="10 11" key="1">
    <citation type="submission" date="2015-07" db="EMBL/GenBank/DDBJ databases">
        <title>Comparative genomics of the Sigatoka disease complex on banana suggests a link between parallel evolutionary changes in Pseudocercospora fijiensis and Pseudocercospora eumusae and increased virulence on the banana host.</title>
        <authorList>
            <person name="Chang T.-C."/>
            <person name="Salvucci A."/>
            <person name="Crous P.W."/>
            <person name="Stergiopoulos I."/>
        </authorList>
    </citation>
    <scope>NUCLEOTIDE SEQUENCE [LARGE SCALE GENOMIC DNA]</scope>
    <source>
        <strain evidence="10 11">CBS 114824</strain>
    </source>
</reference>
<name>A0A139HIY1_9PEZI</name>
<comment type="caution">
    <text evidence="10">The sequence shown here is derived from an EMBL/GenBank/DDBJ whole genome shotgun (WGS) entry which is preliminary data.</text>
</comment>
<dbReference type="PANTHER" id="PTHR47466">
    <property type="match status" value="1"/>
</dbReference>
<dbReference type="GO" id="GO:0046872">
    <property type="term" value="F:metal ion binding"/>
    <property type="evidence" value="ECO:0007669"/>
    <property type="project" value="UniProtKB-KW"/>
</dbReference>
<gene>
    <name evidence="10" type="ORF">AC578_229</name>
</gene>
<dbReference type="Gene3D" id="3.40.390.10">
    <property type="entry name" value="Collagenase (Catalytic Domain)"/>
    <property type="match status" value="1"/>
</dbReference>
<evidence type="ECO:0000256" key="4">
    <source>
        <dbReference type="ARBA" id="ARBA00022729"/>
    </source>
</evidence>
<evidence type="ECO:0000313" key="11">
    <source>
        <dbReference type="Proteomes" id="UP000070133"/>
    </source>
</evidence>
<keyword evidence="6" id="KW-0862">Zinc</keyword>
<evidence type="ECO:0000256" key="3">
    <source>
        <dbReference type="ARBA" id="ARBA00022723"/>
    </source>
</evidence>
<organism evidence="10 11">
    <name type="scientific">Pseudocercospora eumusae</name>
    <dbReference type="NCBI Taxonomy" id="321146"/>
    <lineage>
        <taxon>Eukaryota</taxon>
        <taxon>Fungi</taxon>
        <taxon>Dikarya</taxon>
        <taxon>Ascomycota</taxon>
        <taxon>Pezizomycotina</taxon>
        <taxon>Dothideomycetes</taxon>
        <taxon>Dothideomycetidae</taxon>
        <taxon>Mycosphaerellales</taxon>
        <taxon>Mycosphaerellaceae</taxon>
        <taxon>Pseudocercospora</taxon>
    </lineage>
</organism>
<accession>A0A139HIY1</accession>
<evidence type="ECO:0000256" key="1">
    <source>
        <dbReference type="ARBA" id="ARBA00008721"/>
    </source>
</evidence>
<protein>
    <recommendedName>
        <fullName evidence="9">Peptidase M43 pregnancy-associated plasma-A domain-containing protein</fullName>
    </recommendedName>
</protein>
<keyword evidence="4" id="KW-0732">Signal</keyword>
<evidence type="ECO:0000256" key="2">
    <source>
        <dbReference type="ARBA" id="ARBA00022670"/>
    </source>
</evidence>
<dbReference type="AlphaFoldDB" id="A0A139HIY1"/>
<dbReference type="InterPro" id="IPR024079">
    <property type="entry name" value="MetalloPept_cat_dom_sf"/>
</dbReference>
<evidence type="ECO:0000256" key="5">
    <source>
        <dbReference type="ARBA" id="ARBA00022801"/>
    </source>
</evidence>
<keyword evidence="2" id="KW-0645">Protease</keyword>
<keyword evidence="8" id="KW-1015">Disulfide bond</keyword>
<evidence type="ECO:0000256" key="6">
    <source>
        <dbReference type="ARBA" id="ARBA00022833"/>
    </source>
</evidence>
<dbReference type="OrthoDB" id="5296287at2759"/>
<keyword evidence="3" id="KW-0479">Metal-binding</keyword>
<feature type="domain" description="Peptidase M43 pregnancy-associated plasma-A" evidence="9">
    <location>
        <begin position="220"/>
        <end position="315"/>
    </location>
</feature>
<keyword evidence="7" id="KW-0482">Metalloprotease</keyword>